<dbReference type="InterPro" id="IPR011042">
    <property type="entry name" value="6-blade_b-propeller_TolB-like"/>
</dbReference>
<keyword evidence="4" id="KW-1185">Reference proteome</keyword>
<sequence>MNVRRWRVAASGGAALAALVLGANPAMAAAETPFAPVSVSDTGVLAWDRSWNVVSSGDGRAVLFESYASNLVPDDTNGRPDVFVRNLTTGKTVRANLADSGAEANGHDYSQLATISGDGRYVAFESRSTNLVPGDTNGEPDVFVRDLVEGTTQRVSVGADGAQADSMSGNPSISANGRYVAFQSLAGNLVPGDTKEYDIFVRDLVAGTTQKISVAADGGRANWWSQVPTISADGRHVAFYSNADNLVPGDTNRQVDLFVRDLDSGTTVRASVGPDGKQVAGAFIDPMGIYLDVALSAHGRHVAFSSDSAELVPGDTDGAADVFVRDLAAGTTVNATAAYPERSVGPSLSANGQILTFLTRPAGNTKEGFRTAVRLKLASGEATLVCDEDDGTGPAECPGASMSADGRSVAVVTYRAFGMSQNNWFTPWVFVRSGLQ</sequence>
<feature type="chain" id="PRO_5020461703" evidence="2">
    <location>
        <begin position="29"/>
        <end position="436"/>
    </location>
</feature>
<reference evidence="3 4" key="1">
    <citation type="submission" date="2019-02" db="EMBL/GenBank/DDBJ databases">
        <title>Sequencing the genomes of 1000 actinobacteria strains.</title>
        <authorList>
            <person name="Klenk H.-P."/>
        </authorList>
    </citation>
    <scope>NUCLEOTIDE SEQUENCE [LARGE SCALE GENOMIC DNA]</scope>
    <source>
        <strain evidence="3 4">DSM 45162</strain>
    </source>
</reference>
<dbReference type="Pfam" id="PF07676">
    <property type="entry name" value="PD40"/>
    <property type="match status" value="2"/>
</dbReference>
<dbReference type="RefSeq" id="WP_130510220.1">
    <property type="nucleotide sequence ID" value="NZ_SHKY01000001.1"/>
</dbReference>
<feature type="signal peptide" evidence="2">
    <location>
        <begin position="1"/>
        <end position="28"/>
    </location>
</feature>
<comment type="similarity">
    <text evidence="1">Belongs to the TolB family.</text>
</comment>
<evidence type="ECO:0000313" key="3">
    <source>
        <dbReference type="EMBL" id="RZU51453.1"/>
    </source>
</evidence>
<gene>
    <name evidence="3" type="ORF">EV385_3281</name>
</gene>
<dbReference type="PANTHER" id="PTHR36842">
    <property type="entry name" value="PROTEIN TOLB HOMOLOG"/>
    <property type="match status" value="1"/>
</dbReference>
<dbReference type="SUPFAM" id="SSF82171">
    <property type="entry name" value="DPP6 N-terminal domain-like"/>
    <property type="match status" value="2"/>
</dbReference>
<name>A0A4Q7ZM30_9ACTN</name>
<organism evidence="3 4">
    <name type="scientific">Krasilnikovia cinnamomea</name>
    <dbReference type="NCBI Taxonomy" id="349313"/>
    <lineage>
        <taxon>Bacteria</taxon>
        <taxon>Bacillati</taxon>
        <taxon>Actinomycetota</taxon>
        <taxon>Actinomycetes</taxon>
        <taxon>Micromonosporales</taxon>
        <taxon>Micromonosporaceae</taxon>
        <taxon>Krasilnikovia</taxon>
    </lineage>
</organism>
<proteinExistence type="inferred from homology"/>
<evidence type="ECO:0000256" key="2">
    <source>
        <dbReference type="SAM" id="SignalP"/>
    </source>
</evidence>
<evidence type="ECO:0000256" key="1">
    <source>
        <dbReference type="ARBA" id="ARBA00009820"/>
    </source>
</evidence>
<dbReference type="Proteomes" id="UP000292564">
    <property type="component" value="Unassembled WGS sequence"/>
</dbReference>
<dbReference type="Gene3D" id="2.120.10.30">
    <property type="entry name" value="TolB, C-terminal domain"/>
    <property type="match status" value="2"/>
</dbReference>
<dbReference type="OrthoDB" id="39703at2"/>
<dbReference type="AlphaFoldDB" id="A0A4Q7ZM30"/>
<evidence type="ECO:0000313" key="4">
    <source>
        <dbReference type="Proteomes" id="UP000292564"/>
    </source>
</evidence>
<comment type="caution">
    <text evidence="3">The sequence shown here is derived from an EMBL/GenBank/DDBJ whole genome shotgun (WGS) entry which is preliminary data.</text>
</comment>
<keyword evidence="2" id="KW-0732">Signal</keyword>
<protein>
    <submittedName>
        <fullName evidence="3">WD40 repeat protein</fullName>
    </submittedName>
</protein>
<dbReference type="InterPro" id="IPR011659">
    <property type="entry name" value="WD40"/>
</dbReference>
<dbReference type="EMBL" id="SHKY01000001">
    <property type="protein sequence ID" value="RZU51453.1"/>
    <property type="molecule type" value="Genomic_DNA"/>
</dbReference>
<accession>A0A4Q7ZM30</accession>